<dbReference type="GO" id="GO:0004527">
    <property type="term" value="F:exonuclease activity"/>
    <property type="evidence" value="ECO:0007669"/>
    <property type="project" value="UniProtKB-KW"/>
</dbReference>
<dbReference type="PANTHER" id="PTHR32114">
    <property type="entry name" value="ABC TRANSPORTER ABCH.3"/>
    <property type="match status" value="1"/>
</dbReference>
<gene>
    <name evidence="3" type="ORF">D3871_22255</name>
</gene>
<keyword evidence="3" id="KW-0540">Nuclease</keyword>
<sequence length="1247" mass="137204">MKILKVCGKNLASLGGEFALDFQAEPLRSTGLFAICGPTGAGKSTLLDALCLALYDATPRLARAGSKGIGLPDVREETLTPQDTRTLLRRGSADAYAEVEFLGNDNQTYRARWSVRRARSKGDGALQNVGMSLWRMPELQQIGGTNREVKAEIELRIGLSFEQFTRAVLLAQNEFSAFLRADDGERGELLETLSGTAIYSTMSKRAYERAKVEQQALQQLGLRLADHAPLEQAARENLEQEAVQASAALGLLEQRKAALDHELRWHQAWETLRVGEQQARDEVERLVGEQLALAPRRRHLSRVESIQTARPLLHDLERAQAAIAAAGTDIQATEQQLEHALQQQTEAARALHDAEHALRAADAARAAANPDLDKARSLDAQIEALQPEHERTVEAVSKAQRAKDEADARLADNRRRRQLADVERQKAEAWLTQHASMQALAVNWSRWDTLLAQAADTSQEHDELRGKFSQLHAELDRKKSSSDEARARLASAVDAVVLATRHRDDTSRNLVRVDIIGVRDERRAMEARRDLLEQAERLWQAVFINQAAYDGHVAKVQTLASTVQEVEAESAALSQRIPPAKASLEQAERLLRIAQAECNENVEALRASLQDGQPCPVCGSADHPYAGSDHRLQAVLAGIEGEVARNRTNVEQLLEQHAKADAIVAESRRQYAALLQQKESVATSLSQGLAHWSVHPVAAEAAGIAPAACAEWIRGLRQACKLKLDAISQTELAADQAAQARDHAQQVLDEALRMQAALNDAAVRANAEADSAVAESSRLADKRADLAQRLDANLLQLDDAFNDGEWRKDWHSSPAAFRVACAEQVQRWLSSRTTSEDQAARMAELDHAGIALADSLARCADDLQQINAQLAAITTLLGEKRAARENLFDGRAAKEVEATLSFALEQARTQCEQHSQNVQQCGLKAARVGESRDQARQRLAALERETKSSQDRLDAWIDAYNQRADQQAGPLDSVQLESLLMHDDEWIASERRHLHEADAGLHSAKAVLQERQERRAAHEQARPSTESIEGLQDAMATLRTELDGSAARMAELKLAIADDDARRLRSAAMRDELERQQASTRLWSQLGELIGSADGKKFRNYAQQFTLDVLLGYANRHLAELARRYRLERIANTLALMVVDQDMGEEVRSVHSLSGGESFLVSLALALGLASLSSNRVRVESLFIDEGFGSLDADTLSVAMQALDGLQSMGRKVGVISHVQEMTERIATKIIVRRVAGGKSIVCIEGA</sequence>
<evidence type="ECO:0000313" key="3">
    <source>
        <dbReference type="EMBL" id="RJF96065.1"/>
    </source>
</evidence>
<dbReference type="GO" id="GO:0016887">
    <property type="term" value="F:ATP hydrolysis activity"/>
    <property type="evidence" value="ECO:0007669"/>
    <property type="project" value="InterPro"/>
</dbReference>
<dbReference type="Proteomes" id="UP000265955">
    <property type="component" value="Unassembled WGS sequence"/>
</dbReference>
<comment type="caution">
    <text evidence="3">The sequence shown here is derived from an EMBL/GenBank/DDBJ whole genome shotgun (WGS) entry which is preliminary data.</text>
</comment>
<dbReference type="InterPro" id="IPR038729">
    <property type="entry name" value="Rad50/SbcC_AAA"/>
</dbReference>
<organism evidence="3 4">
    <name type="scientific">Noviherbaspirillum saxi</name>
    <dbReference type="NCBI Taxonomy" id="2320863"/>
    <lineage>
        <taxon>Bacteria</taxon>
        <taxon>Pseudomonadati</taxon>
        <taxon>Pseudomonadota</taxon>
        <taxon>Betaproteobacteria</taxon>
        <taxon>Burkholderiales</taxon>
        <taxon>Oxalobacteraceae</taxon>
        <taxon>Noviherbaspirillum</taxon>
    </lineage>
</organism>
<evidence type="ECO:0000256" key="1">
    <source>
        <dbReference type="SAM" id="Coils"/>
    </source>
</evidence>
<keyword evidence="1" id="KW-0175">Coiled coil</keyword>
<dbReference type="Gene3D" id="3.40.50.300">
    <property type="entry name" value="P-loop containing nucleotide triphosphate hydrolases"/>
    <property type="match status" value="2"/>
</dbReference>
<reference evidence="4" key="1">
    <citation type="submission" date="2018-09" db="EMBL/GenBank/DDBJ databases">
        <authorList>
            <person name="Zhu H."/>
        </authorList>
    </citation>
    <scope>NUCLEOTIDE SEQUENCE [LARGE SCALE GENOMIC DNA]</scope>
    <source>
        <strain evidence="4">K1R23-30</strain>
    </source>
</reference>
<dbReference type="PANTHER" id="PTHR32114:SF2">
    <property type="entry name" value="ABC TRANSPORTER ABCH.3"/>
    <property type="match status" value="1"/>
</dbReference>
<dbReference type="OrthoDB" id="9795626at2"/>
<feature type="coiled-coil region" evidence="1">
    <location>
        <begin position="316"/>
        <end position="350"/>
    </location>
</feature>
<evidence type="ECO:0000313" key="4">
    <source>
        <dbReference type="Proteomes" id="UP000265955"/>
    </source>
</evidence>
<dbReference type="Pfam" id="PF13476">
    <property type="entry name" value="AAA_23"/>
    <property type="match status" value="1"/>
</dbReference>
<feature type="coiled-coil region" evidence="1">
    <location>
        <begin position="636"/>
        <end position="670"/>
    </location>
</feature>
<dbReference type="GO" id="GO:0006302">
    <property type="term" value="P:double-strand break repair"/>
    <property type="evidence" value="ECO:0007669"/>
    <property type="project" value="InterPro"/>
</dbReference>
<feature type="coiled-coil region" evidence="1">
    <location>
        <begin position="925"/>
        <end position="952"/>
    </location>
</feature>
<feature type="coiled-coil region" evidence="1">
    <location>
        <begin position="518"/>
        <end position="604"/>
    </location>
</feature>
<protein>
    <submittedName>
        <fullName evidence="3">Exonuclease SbcC</fullName>
    </submittedName>
</protein>
<dbReference type="AlphaFoldDB" id="A0A3A3FNL1"/>
<name>A0A3A3FNL1_9BURK</name>
<dbReference type="RefSeq" id="WP_119771210.1">
    <property type="nucleotide sequence ID" value="NZ_QYUO01000002.1"/>
</dbReference>
<keyword evidence="3" id="KW-0269">Exonuclease</keyword>
<feature type="domain" description="Rad50/SbcC-type AAA" evidence="2">
    <location>
        <begin position="9"/>
        <end position="232"/>
    </location>
</feature>
<proteinExistence type="predicted"/>
<keyword evidence="4" id="KW-1185">Reference proteome</keyword>
<dbReference type="SUPFAM" id="SSF52540">
    <property type="entry name" value="P-loop containing nucleoside triphosphate hydrolases"/>
    <property type="match status" value="1"/>
</dbReference>
<keyword evidence="3" id="KW-0378">Hydrolase</keyword>
<dbReference type="InterPro" id="IPR027417">
    <property type="entry name" value="P-loop_NTPase"/>
</dbReference>
<dbReference type="Pfam" id="PF13558">
    <property type="entry name" value="SbcC_Walker_B"/>
    <property type="match status" value="1"/>
</dbReference>
<accession>A0A3A3FNL1</accession>
<dbReference type="EMBL" id="QYUO01000002">
    <property type="protein sequence ID" value="RJF96065.1"/>
    <property type="molecule type" value="Genomic_DNA"/>
</dbReference>
<evidence type="ECO:0000259" key="2">
    <source>
        <dbReference type="Pfam" id="PF13476"/>
    </source>
</evidence>